<comment type="similarity">
    <text evidence="1">Belongs to the transferase hexapeptide repeat family.</text>
</comment>
<organism evidence="2 3">
    <name type="scientific">Belliella alkalica</name>
    <dbReference type="NCBI Taxonomy" id="1730871"/>
    <lineage>
        <taxon>Bacteria</taxon>
        <taxon>Pseudomonadati</taxon>
        <taxon>Bacteroidota</taxon>
        <taxon>Cytophagia</taxon>
        <taxon>Cytophagales</taxon>
        <taxon>Cyclobacteriaceae</taxon>
        <taxon>Belliella</taxon>
    </lineage>
</organism>
<sequence>MNHRKIILLGQGSTALEFSEYLEDYAAMLCYDWKIVGYLMVEEEENRLENNYLNLGLASMHIPKADYTYLMVCDPSSQFEVLKQLKDLGAKFMRFVHQEAIISKDVQIGEGVLIGPHAYLQRGAIVGNFNLLEMFSVVSMFSKMGDFNYISPKVHLGIDCKIGNQNSIGINICIPKGRILGNHNLIPSREPMMLR</sequence>
<accession>A0ABS9V7C9</accession>
<evidence type="ECO:0008006" key="4">
    <source>
        <dbReference type="Google" id="ProtNLM"/>
    </source>
</evidence>
<dbReference type="PANTHER" id="PTHR43300:SF7">
    <property type="entry name" value="UDP-N-ACETYLBACILLOSAMINE N-ACETYLTRANSFERASE"/>
    <property type="match status" value="1"/>
</dbReference>
<dbReference type="RefSeq" id="WP_241409440.1">
    <property type="nucleotide sequence ID" value="NZ_JAKZGO010000001.1"/>
</dbReference>
<dbReference type="SUPFAM" id="SSF51161">
    <property type="entry name" value="Trimeric LpxA-like enzymes"/>
    <property type="match status" value="1"/>
</dbReference>
<dbReference type="PANTHER" id="PTHR43300">
    <property type="entry name" value="ACETYLTRANSFERASE"/>
    <property type="match status" value="1"/>
</dbReference>
<dbReference type="Proteomes" id="UP001165430">
    <property type="component" value="Unassembled WGS sequence"/>
</dbReference>
<dbReference type="InterPro" id="IPR011004">
    <property type="entry name" value="Trimer_LpxA-like_sf"/>
</dbReference>
<protein>
    <recommendedName>
        <fullName evidence="4">PglD N-terminal domain-containing protein</fullName>
    </recommendedName>
</protein>
<evidence type="ECO:0000256" key="1">
    <source>
        <dbReference type="ARBA" id="ARBA00007274"/>
    </source>
</evidence>
<dbReference type="Gene3D" id="2.160.10.10">
    <property type="entry name" value="Hexapeptide repeat proteins"/>
    <property type="match status" value="1"/>
</dbReference>
<dbReference type="EMBL" id="JAKZGO010000001">
    <property type="protein sequence ID" value="MCH7412050.1"/>
    <property type="molecule type" value="Genomic_DNA"/>
</dbReference>
<evidence type="ECO:0000313" key="3">
    <source>
        <dbReference type="Proteomes" id="UP001165430"/>
    </source>
</evidence>
<keyword evidence="3" id="KW-1185">Reference proteome</keyword>
<gene>
    <name evidence="2" type="ORF">MM213_01030</name>
</gene>
<name>A0ABS9V7C9_9BACT</name>
<evidence type="ECO:0000313" key="2">
    <source>
        <dbReference type="EMBL" id="MCH7412050.1"/>
    </source>
</evidence>
<proteinExistence type="inferred from homology"/>
<dbReference type="InterPro" id="IPR050179">
    <property type="entry name" value="Trans_hexapeptide_repeat"/>
</dbReference>
<reference evidence="2" key="1">
    <citation type="submission" date="2022-03" db="EMBL/GenBank/DDBJ databases">
        <title>De novo assembled genomes of Belliella spp. (Cyclobacteriaceae) strains.</title>
        <authorList>
            <person name="Szabo A."/>
            <person name="Korponai K."/>
            <person name="Felfoldi T."/>
        </authorList>
    </citation>
    <scope>NUCLEOTIDE SEQUENCE</scope>
    <source>
        <strain evidence="2">DSM 111903</strain>
    </source>
</reference>
<comment type="caution">
    <text evidence="2">The sequence shown here is derived from an EMBL/GenBank/DDBJ whole genome shotgun (WGS) entry which is preliminary data.</text>
</comment>